<dbReference type="AlphaFoldDB" id="A0A0F9F7R4"/>
<name>A0A0F9F7R4_9ZZZZ</name>
<dbReference type="NCBIfam" id="TIGR04416">
    <property type="entry name" value="group_II_RT_mat"/>
    <property type="match status" value="1"/>
</dbReference>
<dbReference type="InterPro" id="IPR000477">
    <property type="entry name" value="RT_dom"/>
</dbReference>
<feature type="domain" description="Reverse transcriptase" evidence="1">
    <location>
        <begin position="121"/>
        <end position="347"/>
    </location>
</feature>
<dbReference type="CDD" id="cd01651">
    <property type="entry name" value="RT_G2_intron"/>
    <property type="match status" value="1"/>
</dbReference>
<dbReference type="Pfam" id="PF00078">
    <property type="entry name" value="RVT_1"/>
    <property type="match status" value="1"/>
</dbReference>
<comment type="caution">
    <text evidence="2">The sequence shown here is derived from an EMBL/GenBank/DDBJ whole genome shotgun (WGS) entry which is preliminary data.</text>
</comment>
<feature type="non-terminal residue" evidence="2">
    <location>
        <position position="429"/>
    </location>
</feature>
<dbReference type="EMBL" id="LAZR01033770">
    <property type="protein sequence ID" value="KKL47157.1"/>
    <property type="molecule type" value="Genomic_DNA"/>
</dbReference>
<proteinExistence type="predicted"/>
<gene>
    <name evidence="2" type="ORF">LCGC14_2338350</name>
</gene>
<dbReference type="PROSITE" id="PS50878">
    <property type="entry name" value="RT_POL"/>
    <property type="match status" value="1"/>
</dbReference>
<dbReference type="Pfam" id="PF08388">
    <property type="entry name" value="GIIM"/>
    <property type="match status" value="1"/>
</dbReference>
<evidence type="ECO:0000313" key="2">
    <source>
        <dbReference type="EMBL" id="KKL47157.1"/>
    </source>
</evidence>
<dbReference type="InterPro" id="IPR043502">
    <property type="entry name" value="DNA/RNA_pol_sf"/>
</dbReference>
<dbReference type="Pfam" id="PF13655">
    <property type="entry name" value="RVT_N"/>
    <property type="match status" value="1"/>
</dbReference>
<dbReference type="InterPro" id="IPR030931">
    <property type="entry name" value="Group_II_RT_mat"/>
</dbReference>
<dbReference type="InterPro" id="IPR025960">
    <property type="entry name" value="RVT_N"/>
</dbReference>
<accession>A0A0F9F7R4</accession>
<organism evidence="2">
    <name type="scientific">marine sediment metagenome</name>
    <dbReference type="NCBI Taxonomy" id="412755"/>
    <lineage>
        <taxon>unclassified sequences</taxon>
        <taxon>metagenomes</taxon>
        <taxon>ecological metagenomes</taxon>
    </lineage>
</organism>
<protein>
    <recommendedName>
        <fullName evidence="1">Reverse transcriptase domain-containing protein</fullName>
    </recommendedName>
</protein>
<dbReference type="InterPro" id="IPR051083">
    <property type="entry name" value="GrpII_Intron_Splice-Mob/Def"/>
</dbReference>
<dbReference type="PANTHER" id="PTHR34047">
    <property type="entry name" value="NUCLEAR INTRON MATURASE 1, MITOCHONDRIAL-RELATED"/>
    <property type="match status" value="1"/>
</dbReference>
<dbReference type="InterPro" id="IPR013597">
    <property type="entry name" value="Mat_intron_G2"/>
</dbReference>
<reference evidence="2" key="1">
    <citation type="journal article" date="2015" name="Nature">
        <title>Complex archaea that bridge the gap between prokaryotes and eukaryotes.</title>
        <authorList>
            <person name="Spang A."/>
            <person name="Saw J.H."/>
            <person name="Jorgensen S.L."/>
            <person name="Zaremba-Niedzwiedzka K."/>
            <person name="Martijn J."/>
            <person name="Lind A.E."/>
            <person name="van Eijk R."/>
            <person name="Schleper C."/>
            <person name="Guy L."/>
            <person name="Ettema T.J."/>
        </authorList>
    </citation>
    <scope>NUCLEOTIDE SEQUENCE</scope>
</reference>
<sequence>MNQLNQERCLAEEKFSEQTLEHVPVKPQAISTDPLHSPETLWKKINWKRAEKHVRGLQERIYRATKKKQWKKVRSLEILLARSYDNKLLAIREVTQRRAGRNTPGVDSELINTNEKRWKLSLEDFDFRYSKPKPVKRIYIPKVDGNKRPLGIPTIRDRIMQMIIKIALEPEWEARFEPHSYGFRPGRCTMDVMAEIRKKLAYSNKSVWILDGDISKCFDNIAHEPLLKDIPVFRRIIHRWLKAGVLEFGIHVNTDAGTPQGGVISPLLANIALTGMENLFMNQKPKGISLLRFADDFVVIAHSKAILERYVLPKIGLFLSERGMSLNQAKTKIVHREEGFDFLGFTIRYFKNKIKPTLLITPTKTNILRLVKKLKLIFSHSLFTPMREVIKKANSIIRGWLNYYIYSNASKSFSYVNYRIFRIIWSRLR</sequence>
<evidence type="ECO:0000259" key="1">
    <source>
        <dbReference type="PROSITE" id="PS50878"/>
    </source>
</evidence>
<dbReference type="SUPFAM" id="SSF56672">
    <property type="entry name" value="DNA/RNA polymerases"/>
    <property type="match status" value="1"/>
</dbReference>
<dbReference type="PANTHER" id="PTHR34047:SF10">
    <property type="entry name" value="GROUP II INTRON-ASSOCIATED OPEN READING FRAME"/>
    <property type="match status" value="1"/>
</dbReference>